<dbReference type="InterPro" id="IPR026906">
    <property type="entry name" value="LRR_5"/>
</dbReference>
<evidence type="ECO:0000313" key="4">
    <source>
        <dbReference type="Proteomes" id="UP000247702"/>
    </source>
</evidence>
<gene>
    <name evidence="3" type="ORF">RCL2_000620200</name>
    <name evidence="2" type="ORF">RclHR1_00760001</name>
</gene>
<sequence>MVNAQTWLDEKFPNQESKIKVKQLYIYSYGTYERSDENKRVFDKTPLEGELYLNNFINLNDLIIIGNDSNFNKLNSLKFEDCGKLNNFTLRYNDGELSFRGNSAPNDVNIQYCKNLSDLQLYDQFANITKLDIHYCELTTLSKLDRLVNLNKLNISNNHKLTRLEGLNGMEELRSFTLSYCPKLEEIVSGMLPRLTDWNISYCSNLKEIIVSGMFPILTKWNISYCSNLKEIIISEKLPKLTELTISICPSLEKINGLEHAPNLYEINFSQCPKLKPFVHNGDWEEEIKEFKELFSLICPNSAYNFANLKEEVKKLKISFSQNKARELEILVANAKNKLSEEDQELLDAFLELHIELAKDNNNKFLQKQLERMKKSFTKKLNEKEINDLANKQAEVIKLM</sequence>
<proteinExistence type="predicted"/>
<dbReference type="SUPFAM" id="SSF52058">
    <property type="entry name" value="L domain-like"/>
    <property type="match status" value="1"/>
</dbReference>
<dbReference type="InterPro" id="IPR001611">
    <property type="entry name" value="Leu-rich_rpt"/>
</dbReference>
<dbReference type="AlphaFoldDB" id="A0A2Z6RZC6"/>
<dbReference type="Gene3D" id="3.80.10.10">
    <property type="entry name" value="Ribonuclease Inhibitor"/>
    <property type="match status" value="1"/>
</dbReference>
<feature type="coiled-coil region" evidence="1">
    <location>
        <begin position="318"/>
        <end position="387"/>
    </location>
</feature>
<dbReference type="Proteomes" id="UP000247702">
    <property type="component" value="Unassembled WGS sequence"/>
</dbReference>
<accession>A0A2Z6RZC6</accession>
<keyword evidence="4" id="KW-1185">Reference proteome</keyword>
<keyword evidence="1" id="KW-0175">Coiled coil</keyword>
<dbReference type="EMBL" id="BLAL01000040">
    <property type="protein sequence ID" value="GES78891.1"/>
    <property type="molecule type" value="Genomic_DNA"/>
</dbReference>
<dbReference type="InterPro" id="IPR032675">
    <property type="entry name" value="LRR_dom_sf"/>
</dbReference>
<dbReference type="OrthoDB" id="2448889at2759"/>
<evidence type="ECO:0000313" key="3">
    <source>
        <dbReference type="EMBL" id="GES78891.1"/>
    </source>
</evidence>
<reference evidence="2 4" key="1">
    <citation type="submission" date="2017-11" db="EMBL/GenBank/DDBJ databases">
        <title>The genome of Rhizophagus clarus HR1 reveals common genetic basis of auxotrophy among arbuscular mycorrhizal fungi.</title>
        <authorList>
            <person name="Kobayashi Y."/>
        </authorList>
    </citation>
    <scope>NUCLEOTIDE SEQUENCE [LARGE SCALE GENOMIC DNA]</scope>
    <source>
        <strain evidence="2 4">HR1</strain>
    </source>
</reference>
<dbReference type="PANTHER" id="PTHR33463">
    <property type="entry name" value="NB-ARC DOMAIN-CONTAINING PROTEIN-RELATED"/>
    <property type="match status" value="1"/>
</dbReference>
<name>A0A2Z6RZC6_9GLOM</name>
<protein>
    <submittedName>
        <fullName evidence="3">Putative disease resistance protein RGA3 isoform X1</fullName>
    </submittedName>
</protein>
<dbReference type="Pfam" id="PF13306">
    <property type="entry name" value="LRR_5"/>
    <property type="match status" value="1"/>
</dbReference>
<evidence type="ECO:0000313" key="2">
    <source>
        <dbReference type="EMBL" id="GBC07631.1"/>
    </source>
</evidence>
<organism evidence="2 4">
    <name type="scientific">Rhizophagus clarus</name>
    <dbReference type="NCBI Taxonomy" id="94130"/>
    <lineage>
        <taxon>Eukaryota</taxon>
        <taxon>Fungi</taxon>
        <taxon>Fungi incertae sedis</taxon>
        <taxon>Mucoromycota</taxon>
        <taxon>Glomeromycotina</taxon>
        <taxon>Glomeromycetes</taxon>
        <taxon>Glomerales</taxon>
        <taxon>Glomeraceae</taxon>
        <taxon>Rhizophagus</taxon>
    </lineage>
</organism>
<evidence type="ECO:0000256" key="1">
    <source>
        <dbReference type="SAM" id="Coils"/>
    </source>
</evidence>
<dbReference type="PROSITE" id="PS51450">
    <property type="entry name" value="LRR"/>
    <property type="match status" value="1"/>
</dbReference>
<reference evidence="3" key="2">
    <citation type="submission" date="2019-10" db="EMBL/GenBank/DDBJ databases">
        <title>Conservation and host-specific expression of non-tandemly repeated heterogenous ribosome RNA gene in arbuscular mycorrhizal fungi.</title>
        <authorList>
            <person name="Maeda T."/>
            <person name="Kobayashi Y."/>
            <person name="Nakagawa T."/>
            <person name="Ezawa T."/>
            <person name="Yamaguchi K."/>
            <person name="Bino T."/>
            <person name="Nishimoto Y."/>
            <person name="Shigenobu S."/>
            <person name="Kawaguchi M."/>
        </authorList>
    </citation>
    <scope>NUCLEOTIDE SEQUENCE</scope>
    <source>
        <strain evidence="3">HR1</strain>
    </source>
</reference>
<dbReference type="Proteomes" id="UP000615446">
    <property type="component" value="Unassembled WGS sequence"/>
</dbReference>
<dbReference type="EMBL" id="BEXD01004159">
    <property type="protein sequence ID" value="GBC07631.1"/>
    <property type="molecule type" value="Genomic_DNA"/>
</dbReference>
<dbReference type="PANTHER" id="PTHR33463:SF209">
    <property type="entry name" value="DISEASE RESISTANCE PROTEIN RPS2-LIKE"/>
    <property type="match status" value="1"/>
</dbReference>
<dbReference type="InterPro" id="IPR050905">
    <property type="entry name" value="Plant_NBS-LRR"/>
</dbReference>
<comment type="caution">
    <text evidence="2">The sequence shown here is derived from an EMBL/GenBank/DDBJ whole genome shotgun (WGS) entry which is preliminary data.</text>
</comment>